<feature type="region of interest" description="Disordered" evidence="1">
    <location>
        <begin position="210"/>
        <end position="237"/>
    </location>
</feature>
<dbReference type="Proteomes" id="UP001159428">
    <property type="component" value="Unassembled WGS sequence"/>
</dbReference>
<gene>
    <name evidence="2" type="ORF">PMEA_00018817</name>
</gene>
<name>A0AAU9X7V7_9CNID</name>
<feature type="compositionally biased region" description="Polar residues" evidence="1">
    <location>
        <begin position="210"/>
        <end position="223"/>
    </location>
</feature>
<keyword evidence="3" id="KW-1185">Reference proteome</keyword>
<evidence type="ECO:0000313" key="2">
    <source>
        <dbReference type="EMBL" id="CAH3139469.1"/>
    </source>
</evidence>
<evidence type="ECO:0000256" key="1">
    <source>
        <dbReference type="SAM" id="MobiDB-lite"/>
    </source>
</evidence>
<protein>
    <submittedName>
        <fullName evidence="2">Uncharacterized protein</fullName>
    </submittedName>
</protein>
<proteinExistence type="predicted"/>
<organism evidence="2 3">
    <name type="scientific">Pocillopora meandrina</name>
    <dbReference type="NCBI Taxonomy" id="46732"/>
    <lineage>
        <taxon>Eukaryota</taxon>
        <taxon>Metazoa</taxon>
        <taxon>Cnidaria</taxon>
        <taxon>Anthozoa</taxon>
        <taxon>Hexacorallia</taxon>
        <taxon>Scleractinia</taxon>
        <taxon>Astrocoeniina</taxon>
        <taxon>Pocilloporidae</taxon>
        <taxon>Pocillopora</taxon>
    </lineage>
</organism>
<dbReference type="AlphaFoldDB" id="A0AAU9X7V7"/>
<feature type="region of interest" description="Disordered" evidence="1">
    <location>
        <begin position="253"/>
        <end position="293"/>
    </location>
</feature>
<accession>A0AAU9X7V7</accession>
<reference evidence="2 3" key="1">
    <citation type="submission" date="2022-05" db="EMBL/GenBank/DDBJ databases">
        <authorList>
            <consortium name="Genoscope - CEA"/>
            <person name="William W."/>
        </authorList>
    </citation>
    <scope>NUCLEOTIDE SEQUENCE [LARGE SCALE GENOMIC DNA]</scope>
</reference>
<dbReference type="EMBL" id="CALNXJ010000033">
    <property type="protein sequence ID" value="CAH3139469.1"/>
    <property type="molecule type" value="Genomic_DNA"/>
</dbReference>
<feature type="non-terminal residue" evidence="2">
    <location>
        <position position="1"/>
    </location>
</feature>
<comment type="caution">
    <text evidence="2">The sequence shown here is derived from an EMBL/GenBank/DDBJ whole genome shotgun (WGS) entry which is preliminary data.</text>
</comment>
<sequence length="293" mass="33349">VIPTPRRTSTPTVSRVLEPLYRTPVETANDSGCQVMEQLQAFFARQGDFNRRLEERLEGHLQGQGRENRPTAQATRFSKALSAHIRDVYSTLTSEDGKDVKWDLSKSFSHEDNRVVNAAIINGVRSTDTSTPSNVIRAAMRVHFKTKKRHKKNKDTNKQVEVLQDQRIRSRKNTKRLKRCKALFQSTSIGEEEKEKYRLCLSSADYMSSEHSMSEDNSAGNSSSEDEAPSKQKVLCRRPLMWRSSELNSLFSRLDRKSARKRSQRSASMMIERKDGPPSTREAPEDAPAFALS</sequence>
<evidence type="ECO:0000313" key="3">
    <source>
        <dbReference type="Proteomes" id="UP001159428"/>
    </source>
</evidence>